<organism evidence="2 3">
    <name type="scientific">Austropuccinia psidii MF-1</name>
    <dbReference type="NCBI Taxonomy" id="1389203"/>
    <lineage>
        <taxon>Eukaryota</taxon>
        <taxon>Fungi</taxon>
        <taxon>Dikarya</taxon>
        <taxon>Basidiomycota</taxon>
        <taxon>Pucciniomycotina</taxon>
        <taxon>Pucciniomycetes</taxon>
        <taxon>Pucciniales</taxon>
        <taxon>Sphaerophragmiaceae</taxon>
        <taxon>Austropuccinia</taxon>
    </lineage>
</organism>
<evidence type="ECO:0000313" key="2">
    <source>
        <dbReference type="EMBL" id="MBW0512456.1"/>
    </source>
</evidence>
<accession>A0A9Q3HP15</accession>
<feature type="compositionally biased region" description="Polar residues" evidence="1">
    <location>
        <begin position="44"/>
        <end position="64"/>
    </location>
</feature>
<name>A0A9Q3HP15_9BASI</name>
<protein>
    <submittedName>
        <fullName evidence="2">Uncharacterized protein</fullName>
    </submittedName>
</protein>
<dbReference type="EMBL" id="AVOT02022810">
    <property type="protein sequence ID" value="MBW0512456.1"/>
    <property type="molecule type" value="Genomic_DNA"/>
</dbReference>
<dbReference type="AlphaFoldDB" id="A0A9Q3HP15"/>
<feature type="compositionally biased region" description="Polar residues" evidence="1">
    <location>
        <begin position="1"/>
        <end position="16"/>
    </location>
</feature>
<comment type="caution">
    <text evidence="2">The sequence shown here is derived from an EMBL/GenBank/DDBJ whole genome shotgun (WGS) entry which is preliminary data.</text>
</comment>
<feature type="region of interest" description="Disordered" evidence="1">
    <location>
        <begin position="1"/>
        <end position="65"/>
    </location>
</feature>
<gene>
    <name evidence="2" type="ORF">O181_052171</name>
</gene>
<reference evidence="2" key="1">
    <citation type="submission" date="2021-03" db="EMBL/GenBank/DDBJ databases">
        <title>Draft genome sequence of rust myrtle Austropuccinia psidii MF-1, a brazilian biotype.</title>
        <authorList>
            <person name="Quecine M.C."/>
            <person name="Pachon D.M.R."/>
            <person name="Bonatelli M.L."/>
            <person name="Correr F.H."/>
            <person name="Franceschini L.M."/>
            <person name="Leite T.F."/>
            <person name="Margarido G.R.A."/>
            <person name="Almeida C.A."/>
            <person name="Ferrarezi J.A."/>
            <person name="Labate C.A."/>
        </authorList>
    </citation>
    <scope>NUCLEOTIDE SEQUENCE</scope>
    <source>
        <strain evidence="2">MF-1</strain>
    </source>
</reference>
<keyword evidence="3" id="KW-1185">Reference proteome</keyword>
<proteinExistence type="predicted"/>
<evidence type="ECO:0000256" key="1">
    <source>
        <dbReference type="SAM" id="MobiDB-lite"/>
    </source>
</evidence>
<evidence type="ECO:0000313" key="3">
    <source>
        <dbReference type="Proteomes" id="UP000765509"/>
    </source>
</evidence>
<dbReference type="Proteomes" id="UP000765509">
    <property type="component" value="Unassembled WGS sequence"/>
</dbReference>
<sequence length="233" mass="26707">MNPSLEQGPVASTSSKPAPEAQKTSEEEERSQEPSGKGQRQGKLAQTLTTRVQDPQIGVSSHGQCLQYGKDSHGIHSQREGKYEHDFYMQMIDEIKMFKSSIDVELGKFYAKVNKITSDISELKINDKNYTEWYKMTNVRLYSITNTCDRIESKYQAKNDEMEDLSILNINYQLRILKDYVLEIINTTNQFATHLVKSDSERQKFKNEIIENVEKIIPVKGEKISVKGSLTPF</sequence>